<evidence type="ECO:0000313" key="3">
    <source>
        <dbReference type="EMBL" id="AZG47448.1"/>
    </source>
</evidence>
<reference evidence="3 4" key="1">
    <citation type="submission" date="2018-11" db="EMBL/GenBank/DDBJ databases">
        <title>Gordonia insulae sp. nov., isolated from an island soil.</title>
        <authorList>
            <person name="Kim Y.S."/>
            <person name="Kim S.B."/>
        </authorList>
    </citation>
    <scope>NUCLEOTIDE SEQUENCE [LARGE SCALE GENOMIC DNA]</scope>
    <source>
        <strain evidence="3 4">MMS17-SY073</strain>
    </source>
</reference>
<dbReference type="EMBL" id="CP033972">
    <property type="protein sequence ID" value="AZG47448.1"/>
    <property type="molecule type" value="Genomic_DNA"/>
</dbReference>
<dbReference type="InterPro" id="IPR049790">
    <property type="entry name" value="Rv3655c/TadE"/>
</dbReference>
<organism evidence="3 4">
    <name type="scientific">Gordonia insulae</name>
    <dbReference type="NCBI Taxonomy" id="2420509"/>
    <lineage>
        <taxon>Bacteria</taxon>
        <taxon>Bacillati</taxon>
        <taxon>Actinomycetota</taxon>
        <taxon>Actinomycetes</taxon>
        <taxon>Mycobacteriales</taxon>
        <taxon>Gordoniaceae</taxon>
        <taxon>Gordonia</taxon>
    </lineage>
</organism>
<dbReference type="RefSeq" id="WP_232016991.1">
    <property type="nucleotide sequence ID" value="NZ_CP033972.1"/>
</dbReference>
<dbReference type="NCBIfam" id="NF041390">
    <property type="entry name" value="TadE_Rv3655c"/>
    <property type="match status" value="1"/>
</dbReference>
<evidence type="ECO:0000256" key="1">
    <source>
        <dbReference type="SAM" id="MobiDB-lite"/>
    </source>
</evidence>
<protein>
    <recommendedName>
        <fullName evidence="5">Pilus assembly protein TadE</fullName>
    </recommendedName>
</protein>
<evidence type="ECO:0008006" key="5">
    <source>
        <dbReference type="Google" id="ProtNLM"/>
    </source>
</evidence>
<keyword evidence="4" id="KW-1185">Reference proteome</keyword>
<dbReference type="AlphaFoldDB" id="A0A3G8JRA0"/>
<dbReference type="Proteomes" id="UP000271469">
    <property type="component" value="Chromosome"/>
</dbReference>
<evidence type="ECO:0000256" key="2">
    <source>
        <dbReference type="SAM" id="Phobius"/>
    </source>
</evidence>
<feature type="transmembrane region" description="Helical" evidence="2">
    <location>
        <begin position="6"/>
        <end position="29"/>
    </location>
</feature>
<keyword evidence="2" id="KW-1133">Transmembrane helix</keyword>
<proteinExistence type="predicted"/>
<accession>A0A3G8JRA0</accession>
<feature type="region of interest" description="Disordered" evidence="1">
    <location>
        <begin position="98"/>
        <end position="129"/>
    </location>
</feature>
<sequence>MVTVEGAYAIAAIVGTVVIGVGAVAGASVQIRCTDAAREAARLTAIGDESARATAAALVGAGARITITDSGARIVAEVSAGVPLLPALELSARAVAAKEPDGPVVVEGDGAEAGPADTVIDEPDPEEPP</sequence>
<gene>
    <name evidence="3" type="ORF">D7316_04058</name>
</gene>
<name>A0A3G8JRA0_9ACTN</name>
<dbReference type="KEGG" id="gom:D7316_04058"/>
<keyword evidence="2" id="KW-0472">Membrane</keyword>
<keyword evidence="2" id="KW-0812">Transmembrane</keyword>
<evidence type="ECO:0000313" key="4">
    <source>
        <dbReference type="Proteomes" id="UP000271469"/>
    </source>
</evidence>
<feature type="compositionally biased region" description="Acidic residues" evidence="1">
    <location>
        <begin position="119"/>
        <end position="129"/>
    </location>
</feature>